<evidence type="ECO:0000256" key="3">
    <source>
        <dbReference type="ARBA" id="ARBA00022527"/>
    </source>
</evidence>
<dbReference type="Gene3D" id="3.30.200.20">
    <property type="entry name" value="Phosphorylase Kinase, domain 1"/>
    <property type="match status" value="1"/>
</dbReference>
<keyword evidence="4" id="KW-0808">Transferase</keyword>
<dbReference type="Gene3D" id="1.10.510.10">
    <property type="entry name" value="Transferase(Phosphotransferase) domain 1"/>
    <property type="match status" value="1"/>
</dbReference>
<dbReference type="InterPro" id="IPR011009">
    <property type="entry name" value="Kinase-like_dom_sf"/>
</dbReference>
<sequence>MPRRRPRFDDDEPPSTRRREPEVEPDGPPTGDRWSTWAGATHGPEPHPGWLVVAEGAVDTELGVLKTGKEADVHLLERAVPDGPSCLLAAKRYRSAEHRAFHRDAAYLEGRRVRRSRETRAMANRTAFGRDLLAGQWAAAEFAALGTLHAAGLPVPYPVQYDGTEVLLEFLGAPDGTAAPRLAGCRPDADRLWDWWEQLTTALVGLARLGWTHGDLSPYNVLVDGDRLVLIDLPQVVDLVGNPHGAEVLVRDVRRIAEWFAARGAVVDPEALFHRLVAEAGLVP</sequence>
<dbReference type="InterPro" id="IPR051272">
    <property type="entry name" value="RIO-type_Ser/Thr_kinase"/>
</dbReference>
<keyword evidence="15" id="KW-1185">Reference proteome</keyword>
<evidence type="ECO:0000259" key="13">
    <source>
        <dbReference type="SMART" id="SM00090"/>
    </source>
</evidence>
<evidence type="ECO:0000256" key="5">
    <source>
        <dbReference type="ARBA" id="ARBA00022723"/>
    </source>
</evidence>
<dbReference type="PANTHER" id="PTHR45723">
    <property type="entry name" value="SERINE/THREONINE-PROTEIN KINASE RIO1"/>
    <property type="match status" value="1"/>
</dbReference>
<evidence type="ECO:0000256" key="8">
    <source>
        <dbReference type="ARBA" id="ARBA00022840"/>
    </source>
</evidence>
<dbReference type="Pfam" id="PF01163">
    <property type="entry name" value="RIO1"/>
    <property type="match status" value="1"/>
</dbReference>
<gene>
    <name evidence="14" type="ORF">QRT03_21170</name>
</gene>
<protein>
    <recommendedName>
        <fullName evidence="2">non-specific serine/threonine protein kinase</fullName>
        <ecNumber evidence="2">2.7.11.1</ecNumber>
    </recommendedName>
</protein>
<organism evidence="14 15">
    <name type="scientific">Actinomycetospora termitidis</name>
    <dbReference type="NCBI Taxonomy" id="3053470"/>
    <lineage>
        <taxon>Bacteria</taxon>
        <taxon>Bacillati</taxon>
        <taxon>Actinomycetota</taxon>
        <taxon>Actinomycetes</taxon>
        <taxon>Pseudonocardiales</taxon>
        <taxon>Pseudonocardiaceae</taxon>
        <taxon>Actinomycetospora</taxon>
    </lineage>
</organism>
<evidence type="ECO:0000256" key="4">
    <source>
        <dbReference type="ARBA" id="ARBA00022679"/>
    </source>
</evidence>
<keyword evidence="7" id="KW-0418">Kinase</keyword>
<dbReference type="SUPFAM" id="SSF56112">
    <property type="entry name" value="Protein kinase-like (PK-like)"/>
    <property type="match status" value="1"/>
</dbReference>
<keyword evidence="6" id="KW-0547">Nucleotide-binding</keyword>
<evidence type="ECO:0000256" key="6">
    <source>
        <dbReference type="ARBA" id="ARBA00022741"/>
    </source>
</evidence>
<evidence type="ECO:0000313" key="15">
    <source>
        <dbReference type="Proteomes" id="UP001231924"/>
    </source>
</evidence>
<evidence type="ECO:0000256" key="11">
    <source>
        <dbReference type="ARBA" id="ARBA00048679"/>
    </source>
</evidence>
<evidence type="ECO:0000256" key="2">
    <source>
        <dbReference type="ARBA" id="ARBA00012513"/>
    </source>
</evidence>
<comment type="catalytic activity">
    <reaction evidence="11">
        <text>L-seryl-[protein] + ATP = O-phospho-L-seryl-[protein] + ADP + H(+)</text>
        <dbReference type="Rhea" id="RHEA:17989"/>
        <dbReference type="Rhea" id="RHEA-COMP:9863"/>
        <dbReference type="Rhea" id="RHEA-COMP:11604"/>
        <dbReference type="ChEBI" id="CHEBI:15378"/>
        <dbReference type="ChEBI" id="CHEBI:29999"/>
        <dbReference type="ChEBI" id="CHEBI:30616"/>
        <dbReference type="ChEBI" id="CHEBI:83421"/>
        <dbReference type="ChEBI" id="CHEBI:456216"/>
        <dbReference type="EC" id="2.7.11.1"/>
    </reaction>
</comment>
<proteinExistence type="inferred from homology"/>
<comment type="catalytic activity">
    <reaction evidence="10">
        <text>L-threonyl-[protein] + ATP = O-phospho-L-threonyl-[protein] + ADP + H(+)</text>
        <dbReference type="Rhea" id="RHEA:46608"/>
        <dbReference type="Rhea" id="RHEA-COMP:11060"/>
        <dbReference type="Rhea" id="RHEA-COMP:11605"/>
        <dbReference type="ChEBI" id="CHEBI:15378"/>
        <dbReference type="ChEBI" id="CHEBI:30013"/>
        <dbReference type="ChEBI" id="CHEBI:30616"/>
        <dbReference type="ChEBI" id="CHEBI:61977"/>
        <dbReference type="ChEBI" id="CHEBI:456216"/>
        <dbReference type="EC" id="2.7.11.1"/>
    </reaction>
</comment>
<evidence type="ECO:0000313" key="14">
    <source>
        <dbReference type="EMBL" id="MDL5158492.1"/>
    </source>
</evidence>
<dbReference type="InterPro" id="IPR000687">
    <property type="entry name" value="RIO_kinase"/>
</dbReference>
<keyword evidence="5" id="KW-0479">Metal-binding</keyword>
<feature type="region of interest" description="Disordered" evidence="12">
    <location>
        <begin position="1"/>
        <end position="48"/>
    </location>
</feature>
<dbReference type="InterPro" id="IPR018934">
    <property type="entry name" value="RIO_dom"/>
</dbReference>
<evidence type="ECO:0000256" key="1">
    <source>
        <dbReference type="ARBA" id="ARBA00009196"/>
    </source>
</evidence>
<accession>A0ABT7MF27</accession>
<name>A0ABT7MF27_9PSEU</name>
<comment type="similarity">
    <text evidence="1">Belongs to the protein kinase superfamily. RIO-type Ser/Thr kinase family.</text>
</comment>
<dbReference type="Proteomes" id="UP001231924">
    <property type="component" value="Unassembled WGS sequence"/>
</dbReference>
<feature type="domain" description="RIO kinase" evidence="13">
    <location>
        <begin position="43"/>
        <end position="278"/>
    </location>
</feature>
<dbReference type="SMART" id="SM00090">
    <property type="entry name" value="RIO"/>
    <property type="match status" value="1"/>
</dbReference>
<keyword evidence="9" id="KW-0460">Magnesium</keyword>
<comment type="caution">
    <text evidence="14">The sequence shown here is derived from an EMBL/GenBank/DDBJ whole genome shotgun (WGS) entry which is preliminary data.</text>
</comment>
<evidence type="ECO:0000256" key="10">
    <source>
        <dbReference type="ARBA" id="ARBA00047899"/>
    </source>
</evidence>
<reference evidence="14 15" key="1">
    <citation type="submission" date="2023-06" db="EMBL/GenBank/DDBJ databases">
        <title>Actinomycetospora Odt1-22.</title>
        <authorList>
            <person name="Supong K."/>
        </authorList>
    </citation>
    <scope>NUCLEOTIDE SEQUENCE [LARGE SCALE GENOMIC DNA]</scope>
    <source>
        <strain evidence="14 15">Odt1-22</strain>
    </source>
</reference>
<keyword evidence="3" id="KW-0723">Serine/threonine-protein kinase</keyword>
<dbReference type="EMBL" id="JASVWF010000005">
    <property type="protein sequence ID" value="MDL5158492.1"/>
    <property type="molecule type" value="Genomic_DNA"/>
</dbReference>
<evidence type="ECO:0000256" key="9">
    <source>
        <dbReference type="ARBA" id="ARBA00022842"/>
    </source>
</evidence>
<keyword evidence="8" id="KW-0067">ATP-binding</keyword>
<evidence type="ECO:0000256" key="12">
    <source>
        <dbReference type="SAM" id="MobiDB-lite"/>
    </source>
</evidence>
<dbReference type="EC" id="2.7.11.1" evidence="2"/>
<evidence type="ECO:0000256" key="7">
    <source>
        <dbReference type="ARBA" id="ARBA00022777"/>
    </source>
</evidence>